<protein>
    <recommendedName>
        <fullName evidence="4">palmitoyl-protein hydrolase</fullName>
        <ecNumber evidence="4">3.1.2.22</ecNumber>
    </recommendedName>
    <alternativeName>
        <fullName evidence="12">Palmitoyl-protein hydrolase</fullName>
    </alternativeName>
</protein>
<comment type="function">
    <text evidence="11">Hydrolyzes fatty acids from S-acylated cysteine residues in proteins with a strong preference for palmitoylated G-alpha proteins over other acyl substrates. Mediates the deacylation of G-alpha proteins such as GPA1 in vivo, but has weak or no activity toward palmitoylated Ras proteins. Has weak lysophospholipase activity in vitro; however such activity may not exist in vivo.</text>
</comment>
<dbReference type="SUPFAM" id="SSF53474">
    <property type="entry name" value="alpha/beta-Hydrolases"/>
    <property type="match status" value="2"/>
</dbReference>
<organism evidence="15 16">
    <name type="scientific">Thraustotheca clavata</name>
    <dbReference type="NCBI Taxonomy" id="74557"/>
    <lineage>
        <taxon>Eukaryota</taxon>
        <taxon>Sar</taxon>
        <taxon>Stramenopiles</taxon>
        <taxon>Oomycota</taxon>
        <taxon>Saprolegniomycetes</taxon>
        <taxon>Saprolegniales</taxon>
        <taxon>Achlyaceae</taxon>
        <taxon>Thraustotheca</taxon>
    </lineage>
</organism>
<evidence type="ECO:0000256" key="10">
    <source>
        <dbReference type="ARBA" id="ARBA00023242"/>
    </source>
</evidence>
<comment type="similarity">
    <text evidence="3">Belongs to the AB hydrolase superfamily. AB hydrolase 2 family.</text>
</comment>
<feature type="domain" description="Phospholipase/carboxylesterase/thioesterase" evidence="14">
    <location>
        <begin position="152"/>
        <end position="359"/>
    </location>
</feature>
<evidence type="ECO:0000259" key="14">
    <source>
        <dbReference type="Pfam" id="PF02230"/>
    </source>
</evidence>
<keyword evidence="10" id="KW-0539">Nucleus</keyword>
<dbReference type="EC" id="3.1.2.22" evidence="4"/>
<dbReference type="AlphaFoldDB" id="A0A1V9ZYN3"/>
<dbReference type="PANTHER" id="PTHR10655:SF17">
    <property type="entry name" value="LYSOPHOSPHOLIPASE-LIKE PROTEIN 1"/>
    <property type="match status" value="1"/>
</dbReference>
<evidence type="ECO:0000256" key="9">
    <source>
        <dbReference type="ARBA" id="ARBA00023098"/>
    </source>
</evidence>
<keyword evidence="16" id="KW-1185">Reference proteome</keyword>
<comment type="catalytic activity">
    <reaction evidence="13">
        <text>S-hexadecanoyl-L-cysteinyl-[protein] + H2O = L-cysteinyl-[protein] + hexadecanoate + H(+)</text>
        <dbReference type="Rhea" id="RHEA:19233"/>
        <dbReference type="Rhea" id="RHEA-COMP:10131"/>
        <dbReference type="Rhea" id="RHEA-COMP:11032"/>
        <dbReference type="ChEBI" id="CHEBI:7896"/>
        <dbReference type="ChEBI" id="CHEBI:15377"/>
        <dbReference type="ChEBI" id="CHEBI:15378"/>
        <dbReference type="ChEBI" id="CHEBI:29950"/>
        <dbReference type="ChEBI" id="CHEBI:74151"/>
        <dbReference type="EC" id="3.1.2.22"/>
    </reaction>
</comment>
<evidence type="ECO:0000313" key="16">
    <source>
        <dbReference type="Proteomes" id="UP000243217"/>
    </source>
</evidence>
<evidence type="ECO:0000256" key="7">
    <source>
        <dbReference type="ARBA" id="ARBA00022801"/>
    </source>
</evidence>
<feature type="domain" description="Phospholipase/carboxylesterase/thioesterase" evidence="14">
    <location>
        <begin position="11"/>
        <end position="147"/>
    </location>
</feature>
<dbReference type="GO" id="GO:0052689">
    <property type="term" value="F:carboxylic ester hydrolase activity"/>
    <property type="evidence" value="ECO:0007669"/>
    <property type="project" value="UniProtKB-KW"/>
</dbReference>
<evidence type="ECO:0000256" key="3">
    <source>
        <dbReference type="ARBA" id="ARBA00006499"/>
    </source>
</evidence>
<evidence type="ECO:0000256" key="12">
    <source>
        <dbReference type="ARBA" id="ARBA00031195"/>
    </source>
</evidence>
<evidence type="ECO:0000256" key="6">
    <source>
        <dbReference type="ARBA" id="ARBA00022490"/>
    </source>
</evidence>
<dbReference type="InterPro" id="IPR050565">
    <property type="entry name" value="LYPA1-2/EST-like"/>
</dbReference>
<dbReference type="InterPro" id="IPR003140">
    <property type="entry name" value="PLipase/COase/thioEstase"/>
</dbReference>
<evidence type="ECO:0000256" key="13">
    <source>
        <dbReference type="ARBA" id="ARBA00047337"/>
    </source>
</evidence>
<dbReference type="InterPro" id="IPR029058">
    <property type="entry name" value="AB_hydrolase_fold"/>
</dbReference>
<dbReference type="GO" id="GO:0008474">
    <property type="term" value="F:palmitoyl-(protein) hydrolase activity"/>
    <property type="evidence" value="ECO:0007669"/>
    <property type="project" value="UniProtKB-EC"/>
</dbReference>
<keyword evidence="6" id="KW-0963">Cytoplasm</keyword>
<evidence type="ECO:0000256" key="4">
    <source>
        <dbReference type="ARBA" id="ARBA00012423"/>
    </source>
</evidence>
<dbReference type="PANTHER" id="PTHR10655">
    <property type="entry name" value="LYSOPHOSPHOLIPASE-RELATED"/>
    <property type="match status" value="1"/>
</dbReference>
<evidence type="ECO:0000256" key="2">
    <source>
        <dbReference type="ARBA" id="ARBA00004496"/>
    </source>
</evidence>
<evidence type="ECO:0000313" key="15">
    <source>
        <dbReference type="EMBL" id="OQS03124.1"/>
    </source>
</evidence>
<dbReference type="Gene3D" id="3.40.50.1820">
    <property type="entry name" value="alpha/beta hydrolase"/>
    <property type="match status" value="2"/>
</dbReference>
<keyword evidence="8" id="KW-0276">Fatty acid metabolism</keyword>
<proteinExistence type="inferred from homology"/>
<dbReference type="FunFam" id="3.40.50.1820:FF:000276">
    <property type="entry name" value="Acyl-protein thioesterase 1"/>
    <property type="match status" value="1"/>
</dbReference>
<evidence type="ECO:0000256" key="1">
    <source>
        <dbReference type="ARBA" id="ARBA00004123"/>
    </source>
</evidence>
<dbReference type="Proteomes" id="UP000243217">
    <property type="component" value="Unassembled WGS sequence"/>
</dbReference>
<comment type="subcellular location">
    <subcellularLocation>
        <location evidence="2">Cytoplasm</location>
    </subcellularLocation>
    <subcellularLocation>
        <location evidence="1">Nucleus</location>
    </subcellularLocation>
</comment>
<dbReference type="OrthoDB" id="2418081at2759"/>
<keyword evidence="9" id="KW-0443">Lipid metabolism</keyword>
<dbReference type="GO" id="GO:0005737">
    <property type="term" value="C:cytoplasm"/>
    <property type="evidence" value="ECO:0007669"/>
    <property type="project" value="UniProtKB-SubCell"/>
</dbReference>
<sequence>MESVVFDHLEGRHTATLILLHGLGDVAHSFAHGWQGMARKFAAEVPYMKIIMPYAPIQAVSINRGRRMPAWYDMVSLDDRNLDSCQGIEISIKMITRLIENEVAAGIPRNRIILGGLSQGGATALYIGYHLQEPLCGIIALSAYLPDLNPLDQRHTATLILLHGRGDQAHWFAHGWGGMNENIAGKIPYLKIIMPNAPNQPVALNNNLPMPAWFNTVSLTDRNLDSCQGINISIKIITQLIDNELAAGIPRNRIILGGFSQGGATSLYAGYNMQEPLGGIVALSAYLPDLRNYIVQDAVKSMPLIMFHGEKDHIVKISWGQDTFKHLQDQGVNGQLIVYPELRHDVIPEEVDAVIAWLQSRLPSV</sequence>
<comment type="caution">
    <text evidence="15">The sequence shown here is derived from an EMBL/GenBank/DDBJ whole genome shotgun (WGS) entry which is preliminary data.</text>
</comment>
<evidence type="ECO:0000256" key="5">
    <source>
        <dbReference type="ARBA" id="ARBA00022487"/>
    </source>
</evidence>
<dbReference type="GO" id="GO:0006631">
    <property type="term" value="P:fatty acid metabolic process"/>
    <property type="evidence" value="ECO:0007669"/>
    <property type="project" value="UniProtKB-KW"/>
</dbReference>
<evidence type="ECO:0000256" key="11">
    <source>
        <dbReference type="ARBA" id="ARBA00029392"/>
    </source>
</evidence>
<dbReference type="STRING" id="74557.A0A1V9ZYN3"/>
<evidence type="ECO:0000256" key="8">
    <source>
        <dbReference type="ARBA" id="ARBA00022832"/>
    </source>
</evidence>
<gene>
    <name evidence="15" type="ORF">THRCLA_04564</name>
</gene>
<reference evidence="15 16" key="1">
    <citation type="journal article" date="2014" name="Genome Biol. Evol.">
        <title>The secreted proteins of Achlya hypogyna and Thraustotheca clavata identify the ancestral oomycete secretome and reveal gene acquisitions by horizontal gene transfer.</title>
        <authorList>
            <person name="Misner I."/>
            <person name="Blouin N."/>
            <person name="Leonard G."/>
            <person name="Richards T.A."/>
            <person name="Lane C.E."/>
        </authorList>
    </citation>
    <scope>NUCLEOTIDE SEQUENCE [LARGE SCALE GENOMIC DNA]</scope>
    <source>
        <strain evidence="15 16">ATCC 34112</strain>
    </source>
</reference>
<dbReference type="Pfam" id="PF02230">
    <property type="entry name" value="Abhydrolase_2"/>
    <property type="match status" value="2"/>
</dbReference>
<dbReference type="GO" id="GO:0005634">
    <property type="term" value="C:nucleus"/>
    <property type="evidence" value="ECO:0007669"/>
    <property type="project" value="UniProtKB-SubCell"/>
</dbReference>
<keyword evidence="5" id="KW-0719">Serine esterase</keyword>
<name>A0A1V9ZYN3_9STRA</name>
<keyword evidence="7" id="KW-0378">Hydrolase</keyword>
<accession>A0A1V9ZYN3</accession>
<dbReference type="EMBL" id="JNBS01000987">
    <property type="protein sequence ID" value="OQS03124.1"/>
    <property type="molecule type" value="Genomic_DNA"/>
</dbReference>